<reference evidence="1" key="1">
    <citation type="submission" date="2020-10" db="EMBL/GenBank/DDBJ databases">
        <title>Unveiling of a novel bifunctional photoreceptor, Dualchrome1, isolated from a cosmopolitan green alga.</title>
        <authorList>
            <person name="Suzuki S."/>
            <person name="Kawachi M."/>
        </authorList>
    </citation>
    <scope>NUCLEOTIDE SEQUENCE</scope>
    <source>
        <strain evidence="1">NIES 2893</strain>
    </source>
</reference>
<evidence type="ECO:0000313" key="2">
    <source>
        <dbReference type="Proteomes" id="UP000660262"/>
    </source>
</evidence>
<dbReference type="GO" id="GO:0016857">
    <property type="term" value="F:racemase and epimerase activity, acting on carbohydrates and derivatives"/>
    <property type="evidence" value="ECO:0007669"/>
    <property type="project" value="InterPro"/>
</dbReference>
<protein>
    <recommendedName>
        <fullName evidence="3">L-rhamnose mutarotase</fullName>
    </recommendedName>
</protein>
<dbReference type="Proteomes" id="UP000660262">
    <property type="component" value="Unassembled WGS sequence"/>
</dbReference>
<dbReference type="AlphaFoldDB" id="A0A830HVH4"/>
<keyword evidence="2" id="KW-1185">Reference proteome</keyword>
<dbReference type="Gene3D" id="3.30.70.100">
    <property type="match status" value="1"/>
</dbReference>
<organism evidence="1 2">
    <name type="scientific">Pycnococcus provasolii</name>
    <dbReference type="NCBI Taxonomy" id="41880"/>
    <lineage>
        <taxon>Eukaryota</taxon>
        <taxon>Viridiplantae</taxon>
        <taxon>Chlorophyta</taxon>
        <taxon>Pseudoscourfieldiophyceae</taxon>
        <taxon>Pseudoscourfieldiales</taxon>
        <taxon>Pycnococcaceae</taxon>
        <taxon>Pycnococcus</taxon>
    </lineage>
</organism>
<proteinExistence type="predicted"/>
<gene>
    <name evidence="1" type="ORF">PPROV_000968800</name>
</gene>
<evidence type="ECO:0008006" key="3">
    <source>
        <dbReference type="Google" id="ProtNLM"/>
    </source>
</evidence>
<name>A0A830HVH4_9CHLO</name>
<dbReference type="Pfam" id="PF05336">
    <property type="entry name" value="rhaM"/>
    <property type="match status" value="1"/>
</dbReference>
<dbReference type="InterPro" id="IPR008000">
    <property type="entry name" value="Rham/fucose_mutarotase"/>
</dbReference>
<accession>A0A830HVH4</accession>
<dbReference type="InterPro" id="IPR011008">
    <property type="entry name" value="Dimeric_a/b-barrel"/>
</dbReference>
<evidence type="ECO:0000313" key="1">
    <source>
        <dbReference type="EMBL" id="GHP10958.1"/>
    </source>
</evidence>
<sequence>MPRFCLTTTLHEGKHDEYKEWHDNIYPEVARGLTRAGVTQLTIFHVPNTSTLILYATTQPGVDLNDATGPDSAYRASHERIRQWETIMETEFHCGWSKCEEIHSSDVQWIRHLSSS</sequence>
<comment type="caution">
    <text evidence="1">The sequence shown here is derived from an EMBL/GenBank/DDBJ whole genome shotgun (WGS) entry which is preliminary data.</text>
</comment>
<dbReference type="OrthoDB" id="200290at2759"/>
<dbReference type="EMBL" id="BNJQ01000032">
    <property type="protein sequence ID" value="GHP10958.1"/>
    <property type="molecule type" value="Genomic_DNA"/>
</dbReference>
<dbReference type="SUPFAM" id="SSF54909">
    <property type="entry name" value="Dimeric alpha+beta barrel"/>
    <property type="match status" value="1"/>
</dbReference>